<feature type="binding site" evidence="8">
    <location>
        <position position="97"/>
    </location>
    <ligand>
        <name>Mg(2+)</name>
        <dbReference type="ChEBI" id="CHEBI:18420"/>
    </ligand>
</feature>
<dbReference type="EC" id="2.7.7.77" evidence="8"/>
<feature type="domain" description="MobA-like NTP transferase" evidence="9">
    <location>
        <begin position="6"/>
        <end position="148"/>
    </location>
</feature>
<keyword evidence="2 8" id="KW-0808">Transferase</keyword>
<dbReference type="AlphaFoldDB" id="A0A1U9KGQ9"/>
<keyword evidence="5 8" id="KW-0460">Magnesium</keyword>
<keyword evidence="10" id="KW-0548">Nucleotidyltransferase</keyword>
<dbReference type="HAMAP" id="MF_00316">
    <property type="entry name" value="MobA"/>
    <property type="match status" value="1"/>
</dbReference>
<protein>
    <recommendedName>
        <fullName evidence="8">Molybdenum cofactor guanylyltransferase</fullName>
        <shortName evidence="8">MoCo guanylyltransferase</shortName>
        <ecNumber evidence="8">2.7.7.77</ecNumber>
    </recommendedName>
    <alternativeName>
        <fullName evidence="8">GTP:molybdopterin guanylyltransferase</fullName>
    </alternativeName>
    <alternativeName>
        <fullName evidence="8">Mo-MPT guanylyltransferase</fullName>
    </alternativeName>
    <alternativeName>
        <fullName evidence="8">Molybdopterin guanylyltransferase</fullName>
    </alternativeName>
    <alternativeName>
        <fullName evidence="8">Molybdopterin-guanine dinucleotide synthase</fullName>
        <shortName evidence="8">MGD synthase</shortName>
    </alternativeName>
</protein>
<keyword evidence="11" id="KW-1185">Reference proteome</keyword>
<dbReference type="STRING" id="435.A0U92_09605"/>
<dbReference type="CDD" id="cd02503">
    <property type="entry name" value="MobA"/>
    <property type="match status" value="1"/>
</dbReference>
<proteinExistence type="inferred from homology"/>
<feature type="binding site" evidence="8">
    <location>
        <position position="21"/>
    </location>
    <ligand>
        <name>GTP</name>
        <dbReference type="ChEBI" id="CHEBI:37565"/>
    </ligand>
</feature>
<keyword evidence="6 8" id="KW-0342">GTP-binding</keyword>
<dbReference type="RefSeq" id="WP_077813034.1">
    <property type="nucleotide sequence ID" value="NZ_CP014692.1"/>
</dbReference>
<evidence type="ECO:0000313" key="10">
    <source>
        <dbReference type="EMBL" id="AQS84992.1"/>
    </source>
</evidence>
<comment type="caution">
    <text evidence="8">Lacks conserved residue(s) required for the propagation of feature annotation.</text>
</comment>
<evidence type="ECO:0000256" key="5">
    <source>
        <dbReference type="ARBA" id="ARBA00022842"/>
    </source>
</evidence>
<organism evidence="10 11">
    <name type="scientific">Acetobacter aceti</name>
    <dbReference type="NCBI Taxonomy" id="435"/>
    <lineage>
        <taxon>Bacteria</taxon>
        <taxon>Pseudomonadati</taxon>
        <taxon>Pseudomonadota</taxon>
        <taxon>Alphaproteobacteria</taxon>
        <taxon>Acetobacterales</taxon>
        <taxon>Acetobacteraceae</taxon>
        <taxon>Acetobacter</taxon>
        <taxon>Acetobacter subgen. Acetobacter</taxon>
    </lineage>
</organism>
<gene>
    <name evidence="8" type="primary">mobA</name>
    <name evidence="10" type="ORF">A0U92_09605</name>
</gene>
<comment type="similarity">
    <text evidence="8">Belongs to the MobA family.</text>
</comment>
<evidence type="ECO:0000256" key="6">
    <source>
        <dbReference type="ARBA" id="ARBA00023134"/>
    </source>
</evidence>
<evidence type="ECO:0000256" key="4">
    <source>
        <dbReference type="ARBA" id="ARBA00022741"/>
    </source>
</evidence>
<comment type="cofactor">
    <cofactor evidence="8">
        <name>Mg(2+)</name>
        <dbReference type="ChEBI" id="CHEBI:18420"/>
    </cofactor>
</comment>
<keyword evidence="7 8" id="KW-0501">Molybdenum cofactor biosynthesis</keyword>
<dbReference type="Gene3D" id="3.90.550.10">
    <property type="entry name" value="Spore Coat Polysaccharide Biosynthesis Protein SpsA, Chain A"/>
    <property type="match status" value="1"/>
</dbReference>
<dbReference type="PANTHER" id="PTHR19136:SF81">
    <property type="entry name" value="MOLYBDENUM COFACTOR GUANYLYLTRANSFERASE"/>
    <property type="match status" value="1"/>
</dbReference>
<sequence>MKPLYGLVLAGGVSSRMGQDKAALVYEGRPQLDRAFSLLAPRVSRCFVSLRKDQKTDVVRSIYPGIADRSQAIGPAAGLLAAHEEYPDVAWLALACDLPFLDDATLDALIAARREGCTAVAFRSEHDGLPEPFCTIWEPEALEMLSRQVASGRVAPRQALINGVMALLPACTPGALDNINTPEERRQAELRLAGGQDQTCQE</sequence>
<accession>A0A1U9KGQ9</accession>
<name>A0A1U9KGQ9_ACEAC</name>
<comment type="function">
    <text evidence="8">Transfers a GMP moiety from GTP to Mo-molybdopterin (Mo-MPT) cofactor (Moco or molybdenum cofactor) to form Mo-molybdopterin guanine dinucleotide (Mo-MGD) cofactor.</text>
</comment>
<comment type="catalytic activity">
    <reaction evidence="8">
        <text>Mo-molybdopterin + GTP + H(+) = Mo-molybdopterin guanine dinucleotide + diphosphate</text>
        <dbReference type="Rhea" id="RHEA:34243"/>
        <dbReference type="ChEBI" id="CHEBI:15378"/>
        <dbReference type="ChEBI" id="CHEBI:33019"/>
        <dbReference type="ChEBI" id="CHEBI:37565"/>
        <dbReference type="ChEBI" id="CHEBI:71302"/>
        <dbReference type="ChEBI" id="CHEBI:71310"/>
        <dbReference type="EC" id="2.7.7.77"/>
    </reaction>
</comment>
<comment type="subunit">
    <text evidence="8">Monomer.</text>
</comment>
<dbReference type="EMBL" id="CP014692">
    <property type="protein sequence ID" value="AQS84992.1"/>
    <property type="molecule type" value="Genomic_DNA"/>
</dbReference>
<dbReference type="InterPro" id="IPR029044">
    <property type="entry name" value="Nucleotide-diphossugar_trans"/>
</dbReference>
<comment type="subcellular location">
    <subcellularLocation>
        <location evidence="8">Cytoplasm</location>
    </subcellularLocation>
</comment>
<dbReference type="OrthoDB" id="9800712at2"/>
<evidence type="ECO:0000256" key="3">
    <source>
        <dbReference type="ARBA" id="ARBA00022723"/>
    </source>
</evidence>
<keyword evidence="3 8" id="KW-0479">Metal-binding</keyword>
<dbReference type="PANTHER" id="PTHR19136">
    <property type="entry name" value="MOLYBDENUM COFACTOR GUANYLYLTRANSFERASE"/>
    <property type="match status" value="1"/>
</dbReference>
<evidence type="ECO:0000259" key="9">
    <source>
        <dbReference type="Pfam" id="PF12804"/>
    </source>
</evidence>
<dbReference type="GO" id="GO:0005737">
    <property type="term" value="C:cytoplasm"/>
    <property type="evidence" value="ECO:0007669"/>
    <property type="project" value="UniProtKB-SubCell"/>
</dbReference>
<comment type="domain">
    <text evidence="8">The N-terminal domain determines nucleotide recognition and specific binding, while the C-terminal domain determines the specific binding to the target protein.</text>
</comment>
<evidence type="ECO:0000256" key="1">
    <source>
        <dbReference type="ARBA" id="ARBA00022490"/>
    </source>
</evidence>
<dbReference type="Pfam" id="PF12804">
    <property type="entry name" value="NTP_transf_3"/>
    <property type="match status" value="1"/>
</dbReference>
<evidence type="ECO:0000256" key="2">
    <source>
        <dbReference type="ARBA" id="ARBA00022679"/>
    </source>
</evidence>
<dbReference type="InterPro" id="IPR025877">
    <property type="entry name" value="MobA-like_NTP_Trfase"/>
</dbReference>
<dbReference type="GO" id="GO:0061603">
    <property type="term" value="F:molybdenum cofactor guanylyltransferase activity"/>
    <property type="evidence" value="ECO:0007669"/>
    <property type="project" value="UniProtKB-EC"/>
</dbReference>
<feature type="binding site" evidence="8">
    <location>
        <begin position="9"/>
        <end position="11"/>
    </location>
    <ligand>
        <name>GTP</name>
        <dbReference type="ChEBI" id="CHEBI:37565"/>
    </ligand>
</feature>
<keyword evidence="4 8" id="KW-0547">Nucleotide-binding</keyword>
<evidence type="ECO:0000256" key="7">
    <source>
        <dbReference type="ARBA" id="ARBA00023150"/>
    </source>
</evidence>
<dbReference type="Proteomes" id="UP000188937">
    <property type="component" value="Chromosome"/>
</dbReference>
<dbReference type="SUPFAM" id="SSF53448">
    <property type="entry name" value="Nucleotide-diphospho-sugar transferases"/>
    <property type="match status" value="1"/>
</dbReference>
<dbReference type="InterPro" id="IPR013482">
    <property type="entry name" value="Molybde_CF_guanTrfase"/>
</dbReference>
<dbReference type="GO" id="GO:0005525">
    <property type="term" value="F:GTP binding"/>
    <property type="evidence" value="ECO:0007669"/>
    <property type="project" value="UniProtKB-UniRule"/>
</dbReference>
<keyword evidence="1 8" id="KW-0963">Cytoplasm</keyword>
<reference evidence="10 11" key="1">
    <citation type="submission" date="2016-03" db="EMBL/GenBank/DDBJ databases">
        <title>Acetic acid bacteria sequencing.</title>
        <authorList>
            <person name="Brandt J."/>
            <person name="Jakob F."/>
            <person name="Vogel R.F."/>
        </authorList>
    </citation>
    <scope>NUCLEOTIDE SEQUENCE [LARGE SCALE GENOMIC DNA]</scope>
    <source>
        <strain evidence="10 11">TMW2.1153</strain>
    </source>
</reference>
<feature type="binding site" evidence="8">
    <location>
        <position position="68"/>
    </location>
    <ligand>
        <name>GTP</name>
        <dbReference type="ChEBI" id="CHEBI:37565"/>
    </ligand>
</feature>
<dbReference type="KEGG" id="aace:A0U92_09605"/>
<dbReference type="GO" id="GO:0006777">
    <property type="term" value="P:Mo-molybdopterin cofactor biosynthetic process"/>
    <property type="evidence" value="ECO:0007669"/>
    <property type="project" value="UniProtKB-KW"/>
</dbReference>
<feature type="binding site" evidence="8">
    <location>
        <position position="97"/>
    </location>
    <ligand>
        <name>GTP</name>
        <dbReference type="ChEBI" id="CHEBI:37565"/>
    </ligand>
</feature>
<dbReference type="GO" id="GO:0046872">
    <property type="term" value="F:metal ion binding"/>
    <property type="evidence" value="ECO:0007669"/>
    <property type="project" value="UniProtKB-KW"/>
</dbReference>
<evidence type="ECO:0000256" key="8">
    <source>
        <dbReference type="HAMAP-Rule" id="MF_00316"/>
    </source>
</evidence>
<evidence type="ECO:0000313" key="11">
    <source>
        <dbReference type="Proteomes" id="UP000188937"/>
    </source>
</evidence>